<dbReference type="AlphaFoldDB" id="A0A9X2VSI3"/>
<evidence type="ECO:0000313" key="2">
    <source>
        <dbReference type="EMBL" id="MCS7481834.1"/>
    </source>
</evidence>
<name>A0A9X2VSI3_9PSEU</name>
<reference evidence="2" key="1">
    <citation type="submission" date="2022-08" db="EMBL/GenBank/DDBJ databases">
        <authorList>
            <person name="Tistechok S."/>
            <person name="Samborskyy M."/>
            <person name="Roman I."/>
        </authorList>
    </citation>
    <scope>NUCLEOTIDE SEQUENCE</scope>
    <source>
        <strain evidence="2">DSM 103496</strain>
    </source>
</reference>
<dbReference type="Gene3D" id="3.40.50.10140">
    <property type="entry name" value="Toll/interleukin-1 receptor homology (TIR) domain"/>
    <property type="match status" value="1"/>
</dbReference>
<feature type="domain" description="TIR" evidence="1">
    <location>
        <begin position="7"/>
        <end position="121"/>
    </location>
</feature>
<dbReference type="GO" id="GO:0007165">
    <property type="term" value="P:signal transduction"/>
    <property type="evidence" value="ECO:0007669"/>
    <property type="project" value="InterPro"/>
</dbReference>
<evidence type="ECO:0000313" key="3">
    <source>
        <dbReference type="Proteomes" id="UP001141259"/>
    </source>
</evidence>
<gene>
    <name evidence="2" type="ORF">NZH93_33690</name>
</gene>
<protein>
    <submittedName>
        <fullName evidence="2">Toll/interleukin-1 receptor domain-containing protein</fullName>
    </submittedName>
</protein>
<accession>A0A9X2VSI3</accession>
<organism evidence="2 3">
    <name type="scientific">Umezawaea endophytica</name>
    <dbReference type="NCBI Taxonomy" id="1654476"/>
    <lineage>
        <taxon>Bacteria</taxon>
        <taxon>Bacillati</taxon>
        <taxon>Actinomycetota</taxon>
        <taxon>Actinomycetes</taxon>
        <taxon>Pseudonocardiales</taxon>
        <taxon>Pseudonocardiaceae</taxon>
        <taxon>Umezawaea</taxon>
    </lineage>
</organism>
<dbReference type="InterPro" id="IPR035897">
    <property type="entry name" value="Toll_tir_struct_dom_sf"/>
</dbReference>
<dbReference type="InterPro" id="IPR000157">
    <property type="entry name" value="TIR_dom"/>
</dbReference>
<comment type="caution">
    <text evidence="2">The sequence shown here is derived from an EMBL/GenBank/DDBJ whole genome shotgun (WGS) entry which is preliminary data.</text>
</comment>
<sequence length="148" mass="16523">MADRLDFFISFGGPDEPWAEWMAHVLEAEGYTVLTQARDMRPGRNIVHLTQQGVQADRTILVLSPDLFDRDFPAAEWYSVFFQDPVGRARKLVPVLVSDCELPGLLAPIVYIKLLDLPPEQAREVLLDGLSPGRNVPRTPPPYPGVTA</sequence>
<dbReference type="RefSeq" id="WP_259627317.1">
    <property type="nucleotide sequence ID" value="NZ_JANYMP010000020.1"/>
</dbReference>
<dbReference type="Pfam" id="PF13676">
    <property type="entry name" value="TIR_2"/>
    <property type="match status" value="1"/>
</dbReference>
<keyword evidence="2" id="KW-0675">Receptor</keyword>
<evidence type="ECO:0000259" key="1">
    <source>
        <dbReference type="Pfam" id="PF13676"/>
    </source>
</evidence>
<dbReference type="SUPFAM" id="SSF52200">
    <property type="entry name" value="Toll/Interleukin receptor TIR domain"/>
    <property type="match status" value="1"/>
</dbReference>
<dbReference type="EMBL" id="JANYMP010000020">
    <property type="protein sequence ID" value="MCS7481834.1"/>
    <property type="molecule type" value="Genomic_DNA"/>
</dbReference>
<keyword evidence="3" id="KW-1185">Reference proteome</keyword>
<proteinExistence type="predicted"/>
<dbReference type="Proteomes" id="UP001141259">
    <property type="component" value="Unassembled WGS sequence"/>
</dbReference>